<proteinExistence type="predicted"/>
<evidence type="ECO:0000313" key="1">
    <source>
        <dbReference type="EMBL" id="KAI8035295.1"/>
    </source>
</evidence>
<name>A0A9P9YEL6_9MUSC</name>
<comment type="caution">
    <text evidence="1">The sequence shown here is derived from an EMBL/GenBank/DDBJ whole genome shotgun (WGS) entry which is preliminary data.</text>
</comment>
<reference evidence="1" key="1">
    <citation type="journal article" date="2023" name="Genome Biol. Evol.">
        <title>Long-read-based Genome Assembly of Drosophila gunungcola Reveals Fewer Chemosensory Genes in Flower-breeding Species.</title>
        <authorList>
            <person name="Negi A."/>
            <person name="Liao B.Y."/>
            <person name="Yeh S.D."/>
        </authorList>
    </citation>
    <scope>NUCLEOTIDE SEQUENCE</scope>
    <source>
        <strain evidence="1">Sukarami</strain>
    </source>
</reference>
<keyword evidence="2" id="KW-1185">Reference proteome</keyword>
<evidence type="ECO:0000313" key="2">
    <source>
        <dbReference type="Proteomes" id="UP001059596"/>
    </source>
</evidence>
<dbReference type="Proteomes" id="UP001059596">
    <property type="component" value="Unassembled WGS sequence"/>
</dbReference>
<organism evidence="1 2">
    <name type="scientific">Drosophila gunungcola</name>
    <name type="common">fruit fly</name>
    <dbReference type="NCBI Taxonomy" id="103775"/>
    <lineage>
        <taxon>Eukaryota</taxon>
        <taxon>Metazoa</taxon>
        <taxon>Ecdysozoa</taxon>
        <taxon>Arthropoda</taxon>
        <taxon>Hexapoda</taxon>
        <taxon>Insecta</taxon>
        <taxon>Pterygota</taxon>
        <taxon>Neoptera</taxon>
        <taxon>Endopterygota</taxon>
        <taxon>Diptera</taxon>
        <taxon>Brachycera</taxon>
        <taxon>Muscomorpha</taxon>
        <taxon>Ephydroidea</taxon>
        <taxon>Drosophilidae</taxon>
        <taxon>Drosophila</taxon>
        <taxon>Sophophora</taxon>
    </lineage>
</organism>
<accession>A0A9P9YEL6</accession>
<sequence length="106" mass="12240">MTNQLSAPAVATWDRISSNQIVCMDLNRPLMRGIQQKYRGFGTEVIKYSSRSNVYPLHCLMSTGTEVKVPGRNPFVLFFSPHRSISRNELSYRLIGQQTRRTRCHH</sequence>
<gene>
    <name evidence="1" type="ORF">M5D96_011953</name>
</gene>
<dbReference type="EMBL" id="JAMKOV010000040">
    <property type="protein sequence ID" value="KAI8035295.1"/>
    <property type="molecule type" value="Genomic_DNA"/>
</dbReference>
<dbReference type="AlphaFoldDB" id="A0A9P9YEL6"/>
<protein>
    <submittedName>
        <fullName evidence="1">Uncharacterized protein</fullName>
    </submittedName>
</protein>